<dbReference type="Proteomes" id="UP000244904">
    <property type="component" value="Unassembled WGS sequence"/>
</dbReference>
<gene>
    <name evidence="4" type="ORF">PRI8871_01466</name>
</gene>
<accession>A0A2R8AUX6</accession>
<sequence length="244" mass="25922">MKTWAGKSYWLIGASEGLGAALARVMSASGVSLILSARGEDGLRAVADGLPGPAEVSPLDVTDQQAVTDAAARILPQVDGVVHLAGVYWPVDGKDWNAGYVTTMAQVNFLGALNVAGAVVPHMVGRDAGHFVLTGSLSGFRGLPGAIGYSASKAGVMSLAESLHCDLRGTGVQVQLANPGFIKTRLTDKNDFKMPMLMSPDKAARLMFEHMTTDNFSRSFPAPFSWVFRLGQFLPDGLYYRIFA</sequence>
<dbReference type="InterPro" id="IPR057326">
    <property type="entry name" value="KR_dom"/>
</dbReference>
<dbReference type="AlphaFoldDB" id="A0A2R8AUX6"/>
<keyword evidence="5" id="KW-1185">Reference proteome</keyword>
<dbReference type="InterPro" id="IPR020904">
    <property type="entry name" value="Sc_DH/Rdtase_CS"/>
</dbReference>
<dbReference type="Pfam" id="PF00106">
    <property type="entry name" value="adh_short"/>
    <property type="match status" value="1"/>
</dbReference>
<dbReference type="GO" id="GO:0016020">
    <property type="term" value="C:membrane"/>
    <property type="evidence" value="ECO:0007669"/>
    <property type="project" value="TreeGrafter"/>
</dbReference>
<evidence type="ECO:0000259" key="3">
    <source>
        <dbReference type="SMART" id="SM00822"/>
    </source>
</evidence>
<keyword evidence="2 4" id="KW-0560">Oxidoreductase</keyword>
<dbReference type="InterPro" id="IPR036291">
    <property type="entry name" value="NAD(P)-bd_dom_sf"/>
</dbReference>
<dbReference type="RefSeq" id="WP_108885521.1">
    <property type="nucleotide sequence ID" value="NZ_OMOJ01000002.1"/>
</dbReference>
<dbReference type="PROSITE" id="PS00061">
    <property type="entry name" value="ADH_SHORT"/>
    <property type="match status" value="1"/>
</dbReference>
<dbReference type="EMBL" id="OMOJ01000002">
    <property type="protein sequence ID" value="SPF79669.1"/>
    <property type="molecule type" value="Genomic_DNA"/>
</dbReference>
<dbReference type="SUPFAM" id="SSF51735">
    <property type="entry name" value="NAD(P)-binding Rossmann-fold domains"/>
    <property type="match status" value="1"/>
</dbReference>
<feature type="domain" description="Ketoreductase" evidence="3">
    <location>
        <begin position="7"/>
        <end position="185"/>
    </location>
</feature>
<reference evidence="5" key="1">
    <citation type="submission" date="2018-03" db="EMBL/GenBank/DDBJ databases">
        <authorList>
            <person name="Rodrigo-Torres L."/>
            <person name="Arahal R. D."/>
            <person name="Lucena T."/>
        </authorList>
    </citation>
    <scope>NUCLEOTIDE SEQUENCE [LARGE SCALE GENOMIC DNA]</scope>
    <source>
        <strain evidence="5">CECT 8871</strain>
    </source>
</reference>
<dbReference type="PANTHER" id="PTHR44196:SF1">
    <property type="entry name" value="DEHYDROGENASE_REDUCTASE SDR FAMILY MEMBER 7B"/>
    <property type="match status" value="1"/>
</dbReference>
<evidence type="ECO:0000256" key="1">
    <source>
        <dbReference type="ARBA" id="ARBA00006484"/>
    </source>
</evidence>
<dbReference type="Gene3D" id="3.40.50.720">
    <property type="entry name" value="NAD(P)-binding Rossmann-like Domain"/>
    <property type="match status" value="1"/>
</dbReference>
<organism evidence="4 5">
    <name type="scientific">Pseudoprimorskyibacter insulae</name>
    <dbReference type="NCBI Taxonomy" id="1695997"/>
    <lineage>
        <taxon>Bacteria</taxon>
        <taxon>Pseudomonadati</taxon>
        <taxon>Pseudomonadota</taxon>
        <taxon>Alphaproteobacteria</taxon>
        <taxon>Rhodobacterales</taxon>
        <taxon>Paracoccaceae</taxon>
        <taxon>Pseudoprimorskyibacter</taxon>
    </lineage>
</organism>
<comment type="similarity">
    <text evidence="1">Belongs to the short-chain dehydrogenases/reductases (SDR) family.</text>
</comment>
<dbReference type="EC" id="1.-.-.-" evidence="4"/>
<dbReference type="PRINTS" id="PR00081">
    <property type="entry name" value="GDHRDH"/>
</dbReference>
<name>A0A2R8AUX6_9RHOB</name>
<dbReference type="PANTHER" id="PTHR44196">
    <property type="entry name" value="DEHYDROGENASE/REDUCTASE SDR FAMILY MEMBER 7B"/>
    <property type="match status" value="1"/>
</dbReference>
<evidence type="ECO:0000313" key="4">
    <source>
        <dbReference type="EMBL" id="SPF79669.1"/>
    </source>
</evidence>
<dbReference type="GO" id="GO:0016491">
    <property type="term" value="F:oxidoreductase activity"/>
    <property type="evidence" value="ECO:0007669"/>
    <property type="project" value="UniProtKB-KW"/>
</dbReference>
<dbReference type="SMART" id="SM00822">
    <property type="entry name" value="PKS_KR"/>
    <property type="match status" value="1"/>
</dbReference>
<dbReference type="OrthoDB" id="335726at2"/>
<evidence type="ECO:0000313" key="5">
    <source>
        <dbReference type="Proteomes" id="UP000244904"/>
    </source>
</evidence>
<evidence type="ECO:0000256" key="2">
    <source>
        <dbReference type="ARBA" id="ARBA00023002"/>
    </source>
</evidence>
<proteinExistence type="inferred from homology"/>
<protein>
    <submittedName>
        <fullName evidence="4">Putative oxidoreductase</fullName>
        <ecNumber evidence="4">1.-.-.-</ecNumber>
    </submittedName>
</protein>
<dbReference type="InterPro" id="IPR002347">
    <property type="entry name" value="SDR_fam"/>
</dbReference>